<dbReference type="EMBL" id="WPIK01000025">
    <property type="protein sequence ID" value="MVN23422.1"/>
    <property type="molecule type" value="Genomic_DNA"/>
</dbReference>
<evidence type="ECO:0000313" key="1">
    <source>
        <dbReference type="EMBL" id="MVN23422.1"/>
    </source>
</evidence>
<accession>A0A7K1T1F7</accession>
<dbReference type="RefSeq" id="WP_157569638.1">
    <property type="nucleotide sequence ID" value="NZ_WPIK01000025.1"/>
</dbReference>
<organism evidence="1 2">
    <name type="scientific">Mucilaginibacter arboris</name>
    <dbReference type="NCBI Taxonomy" id="2682090"/>
    <lineage>
        <taxon>Bacteria</taxon>
        <taxon>Pseudomonadati</taxon>
        <taxon>Bacteroidota</taxon>
        <taxon>Sphingobacteriia</taxon>
        <taxon>Sphingobacteriales</taxon>
        <taxon>Sphingobacteriaceae</taxon>
        <taxon>Mucilaginibacter</taxon>
    </lineage>
</organism>
<evidence type="ECO:0000313" key="2">
    <source>
        <dbReference type="Proteomes" id="UP000462014"/>
    </source>
</evidence>
<dbReference type="AlphaFoldDB" id="A0A7K1T1F7"/>
<sequence>MLTFEVIPDPENPARDLIVCREKEFRMRVYPQAEENVKLPADAIKFYSDDHGEPLLFHVLQPKLFAKGYGWNKHLYRSAISWYFRSYRSRDADF</sequence>
<reference evidence="1 2" key="1">
    <citation type="submission" date="2019-12" db="EMBL/GenBank/DDBJ databases">
        <title>Mucilaginibacter sp. HMF7410 genome sequencing and assembly.</title>
        <authorList>
            <person name="Kang H."/>
            <person name="Cha I."/>
            <person name="Kim H."/>
            <person name="Joh K."/>
        </authorList>
    </citation>
    <scope>NUCLEOTIDE SEQUENCE [LARGE SCALE GENOMIC DNA]</scope>
    <source>
        <strain evidence="1 2">HMF7410</strain>
    </source>
</reference>
<name>A0A7K1T1F7_9SPHI</name>
<protein>
    <submittedName>
        <fullName evidence="1">Uncharacterized protein</fullName>
    </submittedName>
</protein>
<keyword evidence="2" id="KW-1185">Reference proteome</keyword>
<comment type="caution">
    <text evidence="1">The sequence shown here is derived from an EMBL/GenBank/DDBJ whole genome shotgun (WGS) entry which is preliminary data.</text>
</comment>
<proteinExistence type="predicted"/>
<gene>
    <name evidence="1" type="ORF">GO621_18010</name>
</gene>
<dbReference type="Proteomes" id="UP000462014">
    <property type="component" value="Unassembled WGS sequence"/>
</dbReference>